<comment type="catalytic activity">
    <reaction evidence="1 10">
        <text>2 ATP = 3',3'-c-di-AMP + 2 diphosphate</text>
        <dbReference type="Rhea" id="RHEA:35655"/>
        <dbReference type="ChEBI" id="CHEBI:30616"/>
        <dbReference type="ChEBI" id="CHEBI:33019"/>
        <dbReference type="ChEBI" id="CHEBI:71500"/>
        <dbReference type="EC" id="2.7.7.85"/>
    </reaction>
</comment>
<keyword evidence="9 10" id="KW-0472">Membrane</keyword>
<dbReference type="PATRIC" id="fig|1184267.3.peg.1391"/>
<evidence type="ECO:0000256" key="9">
    <source>
        <dbReference type="ARBA" id="ARBA00023136"/>
    </source>
</evidence>
<reference evidence="12 13" key="1">
    <citation type="journal article" date="2013" name="ISME J.">
        <title>By their genes ye shall know them: genomic signatures of predatory bacteria.</title>
        <authorList>
            <person name="Pasternak Z."/>
            <person name="Pietrokovski S."/>
            <person name="Rotem O."/>
            <person name="Gophna U."/>
            <person name="Lurie-Weinberger M.N."/>
            <person name="Jurkevitch E."/>
        </authorList>
    </citation>
    <scope>NUCLEOTIDE SEQUENCE [LARGE SCALE GENOMIC DNA]</scope>
    <source>
        <strain evidence="12 13">JSS</strain>
    </source>
</reference>
<evidence type="ECO:0000256" key="5">
    <source>
        <dbReference type="ARBA" id="ARBA00022695"/>
    </source>
</evidence>
<dbReference type="InterPro" id="IPR003390">
    <property type="entry name" value="DNA_integrity_scan_DisA_N"/>
</dbReference>
<dbReference type="GO" id="GO:0106408">
    <property type="term" value="F:diadenylate cyclase activity"/>
    <property type="evidence" value="ECO:0007669"/>
    <property type="project" value="UniProtKB-EC"/>
</dbReference>
<keyword evidence="5 10" id="KW-0548">Nucleotidyltransferase</keyword>
<dbReference type="PROSITE" id="PS51794">
    <property type="entry name" value="DAC"/>
    <property type="match status" value="1"/>
</dbReference>
<dbReference type="SUPFAM" id="SSF143597">
    <property type="entry name" value="YojJ-like"/>
    <property type="match status" value="1"/>
</dbReference>
<dbReference type="InterPro" id="IPR036888">
    <property type="entry name" value="DNA_integrity_DisA_N_sf"/>
</dbReference>
<evidence type="ECO:0000313" key="12">
    <source>
        <dbReference type="EMBL" id="AGH95588.1"/>
    </source>
</evidence>
<dbReference type="NCBIfam" id="TIGR00159">
    <property type="entry name" value="diadenylate cyclase CdaA"/>
    <property type="match status" value="1"/>
</dbReference>
<comment type="similarity">
    <text evidence="10">Belongs to the adenylate cyclase family. DacA/CdaA subfamily.</text>
</comment>
<dbReference type="EC" id="2.7.7.85" evidence="10"/>
<evidence type="ECO:0000256" key="1">
    <source>
        <dbReference type="ARBA" id="ARBA00000877"/>
    </source>
</evidence>
<gene>
    <name evidence="10" type="primary">dacA</name>
    <name evidence="12" type="ORF">A11Q_1372</name>
</gene>
<dbReference type="Pfam" id="PF02457">
    <property type="entry name" value="DAC"/>
    <property type="match status" value="1"/>
</dbReference>
<dbReference type="InterPro" id="IPR050338">
    <property type="entry name" value="DisA"/>
</dbReference>
<dbReference type="Pfam" id="PF19293">
    <property type="entry name" value="CdaA_N"/>
    <property type="match status" value="1"/>
</dbReference>
<dbReference type="eggNOG" id="COG1624">
    <property type="taxonomic scope" value="Bacteria"/>
</dbReference>
<evidence type="ECO:0000256" key="4">
    <source>
        <dbReference type="ARBA" id="ARBA00022692"/>
    </source>
</evidence>
<evidence type="ECO:0000256" key="2">
    <source>
        <dbReference type="ARBA" id="ARBA00022475"/>
    </source>
</evidence>
<feature type="transmembrane region" description="Helical" evidence="10">
    <location>
        <begin position="71"/>
        <end position="89"/>
    </location>
</feature>
<feature type="transmembrane region" description="Helical" evidence="10">
    <location>
        <begin position="20"/>
        <end position="38"/>
    </location>
</feature>
<proteinExistence type="inferred from homology"/>
<dbReference type="InterPro" id="IPR034701">
    <property type="entry name" value="CdaA"/>
</dbReference>
<dbReference type="OrthoDB" id="5290386at2"/>
<comment type="caution">
    <text evidence="10">Lacks conserved residue(s) required for the propagation of feature annotation.</text>
</comment>
<dbReference type="EMBL" id="CP003537">
    <property type="protein sequence ID" value="AGH95588.1"/>
    <property type="molecule type" value="Genomic_DNA"/>
</dbReference>
<keyword evidence="4 10" id="KW-0812">Transmembrane</keyword>
<dbReference type="PIRSF" id="PIRSF004793">
    <property type="entry name" value="UCP004793"/>
    <property type="match status" value="1"/>
</dbReference>
<keyword evidence="13" id="KW-1185">Reference proteome</keyword>
<dbReference type="GO" id="GO:0006171">
    <property type="term" value="P:cAMP biosynthetic process"/>
    <property type="evidence" value="ECO:0007669"/>
    <property type="project" value="InterPro"/>
</dbReference>
<organism evidence="12 13">
    <name type="scientific">Pseudobdellovibrio exovorus JSS</name>
    <dbReference type="NCBI Taxonomy" id="1184267"/>
    <lineage>
        <taxon>Bacteria</taxon>
        <taxon>Pseudomonadati</taxon>
        <taxon>Bdellovibrionota</taxon>
        <taxon>Bdellovibrionia</taxon>
        <taxon>Bdellovibrionales</taxon>
        <taxon>Pseudobdellovibrionaceae</taxon>
        <taxon>Pseudobdellovibrio</taxon>
    </lineage>
</organism>
<evidence type="ECO:0000256" key="6">
    <source>
        <dbReference type="ARBA" id="ARBA00022741"/>
    </source>
</evidence>
<feature type="transmembrane region" description="Helical" evidence="10">
    <location>
        <begin position="45"/>
        <end position="65"/>
    </location>
</feature>
<dbReference type="InterPro" id="IPR014046">
    <property type="entry name" value="C-di-AMP_synthase"/>
</dbReference>
<keyword evidence="7 10" id="KW-0067">ATP-binding</keyword>
<dbReference type="HOGENOM" id="CLU_038561_0_1_7"/>
<keyword evidence="6 10" id="KW-0547">Nucleotide-binding</keyword>
<comment type="function">
    <text evidence="10">Catalyzes the condensation of 2 ATP molecules into cyclic di-AMP (c-di-AMP), a second messenger used to regulate differing processes in different bacteria.</text>
</comment>
<evidence type="ECO:0000256" key="8">
    <source>
        <dbReference type="ARBA" id="ARBA00022989"/>
    </source>
</evidence>
<keyword evidence="8 10" id="KW-1133">Transmembrane helix</keyword>
<keyword evidence="2 10" id="KW-1003">Cell membrane</keyword>
<dbReference type="KEGG" id="bex:A11Q_1372"/>
<evidence type="ECO:0000256" key="10">
    <source>
        <dbReference type="HAMAP-Rule" id="MF_01499"/>
    </source>
</evidence>
<dbReference type="PANTHER" id="PTHR34185:SF1">
    <property type="entry name" value="DIADENYLATE CYCLASE"/>
    <property type="match status" value="1"/>
</dbReference>
<dbReference type="InterPro" id="IPR045585">
    <property type="entry name" value="CdaA_N"/>
</dbReference>
<accession>M4V8Q3</accession>
<dbReference type="AlphaFoldDB" id="M4V8Q3"/>
<sequence>MSVLTNIIENMSFILQHLRWQDFVDIALVWLIIYRILILIKRTGTIQMLSGLGILAISFIVSQWFDLHALNWILEKFFTNLFVIVVVLFQGEIRRALAQIGSHPFFTGVSSVMETHMVEEIAKGAISIAQKGYGALIVIEKDILVDYHIEIGTELDSRISSEIIESIFNPQSPMHDGAILIRGGKVVSAGCFLPLSKNPAIDKNLGTRHRAAIGLTEETDALVLVVSEELKSISIVQSGHMSPHAELPEIRQALYEAYGYKYRPYQPEVNS</sequence>
<name>M4V8Q3_9BACT</name>
<evidence type="ECO:0000259" key="11">
    <source>
        <dbReference type="PROSITE" id="PS51794"/>
    </source>
</evidence>
<dbReference type="STRING" id="1184267.A11Q_1372"/>
<dbReference type="Proteomes" id="UP000012040">
    <property type="component" value="Chromosome"/>
</dbReference>
<dbReference type="GO" id="GO:0005524">
    <property type="term" value="F:ATP binding"/>
    <property type="evidence" value="ECO:0007669"/>
    <property type="project" value="UniProtKB-UniRule"/>
</dbReference>
<dbReference type="PANTHER" id="PTHR34185">
    <property type="entry name" value="DIADENYLATE CYCLASE"/>
    <property type="match status" value="1"/>
</dbReference>
<feature type="domain" description="DAC" evidence="11">
    <location>
        <begin position="90"/>
        <end position="249"/>
    </location>
</feature>
<dbReference type="GO" id="GO:0004016">
    <property type="term" value="F:adenylate cyclase activity"/>
    <property type="evidence" value="ECO:0007669"/>
    <property type="project" value="UniProtKB-UniRule"/>
</dbReference>
<dbReference type="Gene3D" id="3.40.1700.10">
    <property type="entry name" value="DNA integrity scanning protein, DisA, N-terminal domain"/>
    <property type="match status" value="1"/>
</dbReference>
<dbReference type="HAMAP" id="MF_01499">
    <property type="entry name" value="DacA"/>
    <property type="match status" value="1"/>
</dbReference>
<keyword evidence="3 10" id="KW-0808">Transferase</keyword>
<protein>
    <recommendedName>
        <fullName evidence="10">Diadenylate cyclase</fullName>
        <shortName evidence="10">DAC</shortName>
        <ecNumber evidence="10">2.7.7.85</ecNumber>
    </recommendedName>
    <alternativeName>
        <fullName evidence="10">Cyclic-di-AMP synthase</fullName>
        <shortName evidence="10">c-di-AMP synthase</shortName>
    </alternativeName>
</protein>
<comment type="subunit">
    <text evidence="10">Probably a homodimer.</text>
</comment>
<evidence type="ECO:0000256" key="7">
    <source>
        <dbReference type="ARBA" id="ARBA00022840"/>
    </source>
</evidence>
<evidence type="ECO:0000256" key="3">
    <source>
        <dbReference type="ARBA" id="ARBA00022679"/>
    </source>
</evidence>
<evidence type="ECO:0000313" key="13">
    <source>
        <dbReference type="Proteomes" id="UP000012040"/>
    </source>
</evidence>